<accession>B3QTI9</accession>
<dbReference type="Proteomes" id="UP000001208">
    <property type="component" value="Chromosome"/>
</dbReference>
<reference evidence="1 2" key="1">
    <citation type="submission" date="2008-06" db="EMBL/GenBank/DDBJ databases">
        <title>Complete sequence of Chloroherpeton thalassium ATCC 35110.</title>
        <authorList>
            <consortium name="US DOE Joint Genome Institute"/>
            <person name="Lucas S."/>
            <person name="Copeland A."/>
            <person name="Lapidus A."/>
            <person name="Glavina del Rio T."/>
            <person name="Dalin E."/>
            <person name="Tice H."/>
            <person name="Bruce D."/>
            <person name="Goodwin L."/>
            <person name="Pitluck S."/>
            <person name="Schmutz J."/>
            <person name="Larimer F."/>
            <person name="Land M."/>
            <person name="Hauser L."/>
            <person name="Kyrpides N."/>
            <person name="Mikhailova N."/>
            <person name="Liu Z."/>
            <person name="Li T."/>
            <person name="Zhao F."/>
            <person name="Overmann J."/>
            <person name="Bryant D.A."/>
            <person name="Richardson P."/>
        </authorList>
    </citation>
    <scope>NUCLEOTIDE SEQUENCE [LARGE SCALE GENOMIC DNA]</scope>
    <source>
        <strain evidence="2">ATCC 35110 / GB-78</strain>
    </source>
</reference>
<sequence length="83" mass="9780">MMEYYEHITQENDRWDLIAEAYYADATRFPEIIKANLNLLMRLPEEDLRVFCPAFPLLPAGVRVKVPVEDDETTVTQNLPPWR</sequence>
<dbReference type="AlphaFoldDB" id="B3QTI9"/>
<proteinExistence type="predicted"/>
<dbReference type="EMBL" id="CP001100">
    <property type="protein sequence ID" value="ACF12735.1"/>
    <property type="molecule type" value="Genomic_DNA"/>
</dbReference>
<evidence type="ECO:0000313" key="1">
    <source>
        <dbReference type="EMBL" id="ACF12735.1"/>
    </source>
</evidence>
<dbReference type="KEGG" id="cts:Ctha_0264"/>
<gene>
    <name evidence="1" type="ordered locus">Ctha_0264</name>
</gene>
<name>B3QTI9_CHLT3</name>
<dbReference type="HOGENOM" id="CLU_175462_0_1_10"/>
<evidence type="ECO:0000313" key="2">
    <source>
        <dbReference type="Proteomes" id="UP000001208"/>
    </source>
</evidence>
<dbReference type="eggNOG" id="COG1652">
    <property type="taxonomic scope" value="Bacteria"/>
</dbReference>
<organism evidence="1 2">
    <name type="scientific">Chloroherpeton thalassium (strain ATCC 35110 / GB-78)</name>
    <dbReference type="NCBI Taxonomy" id="517418"/>
    <lineage>
        <taxon>Bacteria</taxon>
        <taxon>Pseudomonadati</taxon>
        <taxon>Chlorobiota</taxon>
        <taxon>Chlorobiia</taxon>
        <taxon>Chlorobiales</taxon>
        <taxon>Chloroherpetonaceae</taxon>
        <taxon>Chloroherpeton</taxon>
    </lineage>
</organism>
<dbReference type="STRING" id="517418.Ctha_0264"/>
<dbReference type="RefSeq" id="WP_012498819.1">
    <property type="nucleotide sequence ID" value="NC_011026.1"/>
</dbReference>
<keyword evidence="2" id="KW-1185">Reference proteome</keyword>
<protein>
    <submittedName>
        <fullName evidence="1">Putative inner membrane protein</fullName>
    </submittedName>
</protein>